<dbReference type="InterPro" id="IPR012093">
    <property type="entry name" value="Pirin"/>
</dbReference>
<dbReference type="OrthoDB" id="321327at2"/>
<protein>
    <submittedName>
        <fullName evidence="4">Cupin domain-containing protein</fullName>
    </submittedName>
</protein>
<comment type="similarity">
    <text evidence="1 2">Belongs to the pirin family.</text>
</comment>
<comment type="caution">
    <text evidence="4">The sequence shown here is derived from an EMBL/GenBank/DDBJ whole genome shotgun (WGS) entry which is preliminary data.</text>
</comment>
<evidence type="ECO:0000259" key="3">
    <source>
        <dbReference type="Pfam" id="PF02678"/>
    </source>
</evidence>
<gene>
    <name evidence="4" type="ORF">E9934_18140</name>
</gene>
<evidence type="ECO:0000256" key="1">
    <source>
        <dbReference type="ARBA" id="ARBA00008416"/>
    </source>
</evidence>
<dbReference type="PANTHER" id="PTHR43212">
    <property type="entry name" value="QUERCETIN 2,3-DIOXYGENASE"/>
    <property type="match status" value="1"/>
</dbReference>
<proteinExistence type="inferred from homology"/>
<evidence type="ECO:0000313" key="4">
    <source>
        <dbReference type="EMBL" id="THV09003.1"/>
    </source>
</evidence>
<dbReference type="InterPro" id="IPR014710">
    <property type="entry name" value="RmlC-like_jellyroll"/>
</dbReference>
<dbReference type="EMBL" id="STGW01000019">
    <property type="protein sequence ID" value="THV09003.1"/>
    <property type="molecule type" value="Genomic_DNA"/>
</dbReference>
<reference evidence="4 5" key="1">
    <citation type="journal article" date="2009" name="Int. J. Syst. Evol. Microbiol.">
        <title>Nocardioides caeni sp. nov., isolated from wastewater.</title>
        <authorList>
            <person name="Yoon J.H."/>
            <person name="Kang S.J."/>
            <person name="Park S."/>
            <person name="Kim W."/>
            <person name="Oh T.K."/>
        </authorList>
    </citation>
    <scope>NUCLEOTIDE SEQUENCE [LARGE SCALE GENOMIC DNA]</scope>
    <source>
        <strain evidence="4 5">DSM 23134</strain>
    </source>
</reference>
<dbReference type="InterPro" id="IPR003829">
    <property type="entry name" value="Pirin_N_dom"/>
</dbReference>
<organism evidence="4 5">
    <name type="scientific">Nocardioides caeni</name>
    <dbReference type="NCBI Taxonomy" id="574700"/>
    <lineage>
        <taxon>Bacteria</taxon>
        <taxon>Bacillati</taxon>
        <taxon>Actinomycetota</taxon>
        <taxon>Actinomycetes</taxon>
        <taxon>Propionibacteriales</taxon>
        <taxon>Nocardioidaceae</taxon>
        <taxon>Nocardioides</taxon>
    </lineage>
</organism>
<keyword evidence="5" id="KW-1185">Reference proteome</keyword>
<evidence type="ECO:0000256" key="2">
    <source>
        <dbReference type="RuleBase" id="RU003457"/>
    </source>
</evidence>
<dbReference type="InterPro" id="IPR011051">
    <property type="entry name" value="RmlC_Cupin_sf"/>
</dbReference>
<name>A0A4S8MZW7_9ACTN</name>
<dbReference type="SUPFAM" id="SSF51182">
    <property type="entry name" value="RmlC-like cupins"/>
    <property type="match status" value="1"/>
</dbReference>
<evidence type="ECO:0000313" key="5">
    <source>
        <dbReference type="Proteomes" id="UP000307087"/>
    </source>
</evidence>
<dbReference type="Pfam" id="PF02678">
    <property type="entry name" value="Pirin"/>
    <property type="match status" value="1"/>
</dbReference>
<accession>A0A4S8MZW7</accession>
<dbReference type="PANTHER" id="PTHR43212:SF3">
    <property type="entry name" value="QUERCETIN 2,3-DIOXYGENASE"/>
    <property type="match status" value="1"/>
</dbReference>
<sequence>MSVEIRRGSDRFVEREAGRLTQHAFSFGEVLDPDRVSFGPMICHDDHLLGGGRGFGDHPHEGLEIVSWVVSGALVHTGADGASTVVRAGECAVLVAGAGTRHAEVASEDGPCRFVQVWLTPGSEVVSAEPTYAVAPVGAEPGAGLVPAPLPLLTPGATFAVARLAAGETLALPAAARVHAFVATGALLRSSLAEPLSAGDAFVLTDEPSYDITAAVPSELLVWSFA</sequence>
<feature type="domain" description="Pirin N-terminal" evidence="3">
    <location>
        <begin position="18"/>
        <end position="119"/>
    </location>
</feature>
<dbReference type="RefSeq" id="WP_136564314.1">
    <property type="nucleotide sequence ID" value="NZ_BAABLS010000006.1"/>
</dbReference>
<dbReference type="AlphaFoldDB" id="A0A4S8MZW7"/>
<dbReference type="Gene3D" id="2.60.120.10">
    <property type="entry name" value="Jelly Rolls"/>
    <property type="match status" value="1"/>
</dbReference>
<dbReference type="Proteomes" id="UP000307087">
    <property type="component" value="Unassembled WGS sequence"/>
</dbReference>